<dbReference type="EC" id="2.6.1.9" evidence="11"/>
<comment type="subunit">
    <text evidence="4 11">Homodimer.</text>
</comment>
<dbReference type="GO" id="GO:0004400">
    <property type="term" value="F:histidinol-phosphate transaminase activity"/>
    <property type="evidence" value="ECO:0007669"/>
    <property type="project" value="UniProtKB-UniRule"/>
</dbReference>
<name>A0A3A4NQS6_ABYX5</name>
<dbReference type="InterPro" id="IPR005861">
    <property type="entry name" value="HisP_aminotrans"/>
</dbReference>
<evidence type="ECO:0000256" key="6">
    <source>
        <dbReference type="ARBA" id="ARBA00022605"/>
    </source>
</evidence>
<evidence type="ECO:0000256" key="5">
    <source>
        <dbReference type="ARBA" id="ARBA00022576"/>
    </source>
</evidence>
<dbReference type="AlphaFoldDB" id="A0A3A4NQS6"/>
<dbReference type="PANTHER" id="PTHR42885:SF2">
    <property type="entry name" value="HISTIDINOL-PHOSPHATE AMINOTRANSFERASE"/>
    <property type="match status" value="1"/>
</dbReference>
<comment type="catalytic activity">
    <reaction evidence="10 11">
        <text>L-histidinol phosphate + 2-oxoglutarate = 3-(imidazol-4-yl)-2-oxopropyl phosphate + L-glutamate</text>
        <dbReference type="Rhea" id="RHEA:23744"/>
        <dbReference type="ChEBI" id="CHEBI:16810"/>
        <dbReference type="ChEBI" id="CHEBI:29985"/>
        <dbReference type="ChEBI" id="CHEBI:57766"/>
        <dbReference type="ChEBI" id="CHEBI:57980"/>
        <dbReference type="EC" id="2.6.1.9"/>
    </reaction>
</comment>
<keyword evidence="6 11" id="KW-0028">Amino-acid biosynthesis</keyword>
<evidence type="ECO:0000313" key="13">
    <source>
        <dbReference type="EMBL" id="RJP22807.1"/>
    </source>
</evidence>
<evidence type="ECO:0000256" key="8">
    <source>
        <dbReference type="ARBA" id="ARBA00022898"/>
    </source>
</evidence>
<evidence type="ECO:0000313" key="14">
    <source>
        <dbReference type="Proteomes" id="UP000265882"/>
    </source>
</evidence>
<feature type="modified residue" description="N6-(pyridoxal phosphate)lysine" evidence="11">
    <location>
        <position position="208"/>
    </location>
</feature>
<dbReference type="Proteomes" id="UP000265882">
    <property type="component" value="Unassembled WGS sequence"/>
</dbReference>
<dbReference type="GO" id="GO:0030170">
    <property type="term" value="F:pyridoxal phosphate binding"/>
    <property type="evidence" value="ECO:0007669"/>
    <property type="project" value="InterPro"/>
</dbReference>
<keyword evidence="7 11" id="KW-0808">Transferase</keyword>
<sequence>MKFGRRHLDLVQGYVPGEQPQEEGFIKLNTNENPYPPSPRVVKVLTRISPDRMRKYPDPVFRRLRQKIALAYGVRPAQVFVGNGSDEVLSLLVRTFVDPDEKVLFTYPTYVLYETLARLNAVEHEAIELDAQFDLSEEVFRSSGKLFFIANPNSPTGKPVKSDVIRRLCDSFAGLVVADEAYADFSDTSSIPILSECPNLVILRTFSKAFSLASIRVGFALAAEDVIADLMKTKDSYNVNLLSQLAAEAAIEDIEYMRENARKIVQTRERMSASLRGLGFTVYPSGANFVLTKYNDNASPLYEELKRRKILVRYFPIRRLENCLRISVGTDAEVDALLTELGDIVRSGQ</sequence>
<evidence type="ECO:0000256" key="7">
    <source>
        <dbReference type="ARBA" id="ARBA00022679"/>
    </source>
</evidence>
<dbReference type="UniPathway" id="UPA00031">
    <property type="reaction ID" value="UER00012"/>
</dbReference>
<dbReference type="NCBIfam" id="TIGR01141">
    <property type="entry name" value="hisC"/>
    <property type="match status" value="1"/>
</dbReference>
<dbReference type="Gene3D" id="3.90.1150.10">
    <property type="entry name" value="Aspartate Aminotransferase, domain 1"/>
    <property type="match status" value="1"/>
</dbReference>
<dbReference type="Pfam" id="PF00155">
    <property type="entry name" value="Aminotran_1_2"/>
    <property type="match status" value="1"/>
</dbReference>
<evidence type="ECO:0000256" key="10">
    <source>
        <dbReference type="ARBA" id="ARBA00047481"/>
    </source>
</evidence>
<dbReference type="GO" id="GO:0000105">
    <property type="term" value="P:L-histidine biosynthetic process"/>
    <property type="evidence" value="ECO:0007669"/>
    <property type="project" value="UniProtKB-UniRule"/>
</dbReference>
<dbReference type="InterPro" id="IPR004839">
    <property type="entry name" value="Aminotransferase_I/II_large"/>
</dbReference>
<dbReference type="Gene3D" id="3.40.640.10">
    <property type="entry name" value="Type I PLP-dependent aspartate aminotransferase-like (Major domain)"/>
    <property type="match status" value="1"/>
</dbReference>
<keyword evidence="5 11" id="KW-0032">Aminotransferase</keyword>
<evidence type="ECO:0000256" key="1">
    <source>
        <dbReference type="ARBA" id="ARBA00001933"/>
    </source>
</evidence>
<comment type="similarity">
    <text evidence="3 11">Belongs to the class-II pyridoxal-phosphate-dependent aminotransferase family. Histidinol-phosphate aminotransferase subfamily.</text>
</comment>
<evidence type="ECO:0000256" key="3">
    <source>
        <dbReference type="ARBA" id="ARBA00007970"/>
    </source>
</evidence>
<dbReference type="PANTHER" id="PTHR42885">
    <property type="entry name" value="HISTIDINOL-PHOSPHATE AMINOTRANSFERASE-RELATED"/>
    <property type="match status" value="1"/>
</dbReference>
<dbReference type="InterPro" id="IPR015424">
    <property type="entry name" value="PyrdxlP-dep_Trfase"/>
</dbReference>
<gene>
    <name evidence="11 13" type="primary">hisC</name>
    <name evidence="13" type="ORF">C4520_07185</name>
</gene>
<dbReference type="InterPro" id="IPR001917">
    <property type="entry name" value="Aminotrans_II_pyridoxalP_BS"/>
</dbReference>
<comment type="pathway">
    <text evidence="2 11">Amino-acid biosynthesis; L-histidine biosynthesis; L-histidine from 5-phospho-alpha-D-ribose 1-diphosphate: step 7/9.</text>
</comment>
<comment type="caution">
    <text evidence="13">The sequence shown here is derived from an EMBL/GenBank/DDBJ whole genome shotgun (WGS) entry which is preliminary data.</text>
</comment>
<evidence type="ECO:0000256" key="2">
    <source>
        <dbReference type="ARBA" id="ARBA00005011"/>
    </source>
</evidence>
<feature type="domain" description="Aminotransferase class I/classII large" evidence="12">
    <location>
        <begin position="25"/>
        <end position="340"/>
    </location>
</feature>
<comment type="cofactor">
    <cofactor evidence="1 11">
        <name>pyridoxal 5'-phosphate</name>
        <dbReference type="ChEBI" id="CHEBI:597326"/>
    </cofactor>
</comment>
<evidence type="ECO:0000256" key="4">
    <source>
        <dbReference type="ARBA" id="ARBA00011738"/>
    </source>
</evidence>
<accession>A0A3A4NQS6</accession>
<evidence type="ECO:0000259" key="12">
    <source>
        <dbReference type="Pfam" id="PF00155"/>
    </source>
</evidence>
<keyword evidence="8 11" id="KW-0663">Pyridoxal phosphate</keyword>
<organism evidence="13 14">
    <name type="scientific">Abyssobacteria bacterium (strain SURF_5)</name>
    <dbReference type="NCBI Taxonomy" id="2093360"/>
    <lineage>
        <taxon>Bacteria</taxon>
        <taxon>Pseudomonadati</taxon>
        <taxon>Candidatus Hydrogenedentota</taxon>
        <taxon>Candidatus Abyssobacteria</taxon>
    </lineage>
</organism>
<evidence type="ECO:0000256" key="11">
    <source>
        <dbReference type="HAMAP-Rule" id="MF_01023"/>
    </source>
</evidence>
<dbReference type="PROSITE" id="PS00599">
    <property type="entry name" value="AA_TRANSFER_CLASS_2"/>
    <property type="match status" value="1"/>
</dbReference>
<dbReference type="InterPro" id="IPR015422">
    <property type="entry name" value="PyrdxlP-dep_Trfase_small"/>
</dbReference>
<protein>
    <recommendedName>
        <fullName evidence="11">Histidinol-phosphate aminotransferase</fullName>
        <ecNumber evidence="11">2.6.1.9</ecNumber>
    </recommendedName>
    <alternativeName>
        <fullName evidence="11">Imidazole acetol-phosphate transaminase</fullName>
    </alternativeName>
</protein>
<keyword evidence="9 11" id="KW-0368">Histidine biosynthesis</keyword>
<evidence type="ECO:0000256" key="9">
    <source>
        <dbReference type="ARBA" id="ARBA00023102"/>
    </source>
</evidence>
<reference evidence="13 14" key="1">
    <citation type="journal article" date="2017" name="ISME J.">
        <title>Energy and carbon metabolisms in a deep terrestrial subsurface fluid microbial community.</title>
        <authorList>
            <person name="Momper L."/>
            <person name="Jungbluth S.P."/>
            <person name="Lee M.D."/>
            <person name="Amend J.P."/>
        </authorList>
    </citation>
    <scope>NUCLEOTIDE SEQUENCE [LARGE SCALE GENOMIC DNA]</scope>
    <source>
        <strain evidence="13">SURF_5</strain>
    </source>
</reference>
<dbReference type="InterPro" id="IPR015421">
    <property type="entry name" value="PyrdxlP-dep_Trfase_major"/>
</dbReference>
<dbReference type="EMBL" id="QZKU01000053">
    <property type="protein sequence ID" value="RJP22807.1"/>
    <property type="molecule type" value="Genomic_DNA"/>
</dbReference>
<dbReference type="HAMAP" id="MF_01023">
    <property type="entry name" value="HisC_aminotrans_2"/>
    <property type="match status" value="1"/>
</dbReference>
<proteinExistence type="inferred from homology"/>
<dbReference type="CDD" id="cd00609">
    <property type="entry name" value="AAT_like"/>
    <property type="match status" value="1"/>
</dbReference>
<dbReference type="SUPFAM" id="SSF53383">
    <property type="entry name" value="PLP-dependent transferases"/>
    <property type="match status" value="1"/>
</dbReference>